<dbReference type="InterPro" id="IPR016181">
    <property type="entry name" value="Acyl_CoA_acyltransferase"/>
</dbReference>
<dbReference type="GO" id="GO:0016747">
    <property type="term" value="F:acyltransferase activity, transferring groups other than amino-acyl groups"/>
    <property type="evidence" value="ECO:0007669"/>
    <property type="project" value="InterPro"/>
</dbReference>
<evidence type="ECO:0000256" key="1">
    <source>
        <dbReference type="SAM" id="Phobius"/>
    </source>
</evidence>
<dbReference type="InterPro" id="IPR000182">
    <property type="entry name" value="GNAT_dom"/>
</dbReference>
<evidence type="ECO:0000313" key="4">
    <source>
        <dbReference type="Proteomes" id="UP000010474"/>
    </source>
</evidence>
<name>K9ZEB5_ANACC</name>
<keyword evidence="1" id="KW-0812">Transmembrane</keyword>
<dbReference type="AlphaFoldDB" id="K9ZEB5"/>
<evidence type="ECO:0000259" key="2">
    <source>
        <dbReference type="PROSITE" id="PS51186"/>
    </source>
</evidence>
<dbReference type="EMBL" id="CP003659">
    <property type="protein sequence ID" value="AFZ57531.1"/>
    <property type="molecule type" value="Genomic_DNA"/>
</dbReference>
<dbReference type="RefSeq" id="WP_015214177.1">
    <property type="nucleotide sequence ID" value="NC_019771.1"/>
</dbReference>
<dbReference type="HOGENOM" id="CLU_1375721_0_0_3"/>
<dbReference type="PROSITE" id="PS51186">
    <property type="entry name" value="GNAT"/>
    <property type="match status" value="1"/>
</dbReference>
<organism evidence="3 4">
    <name type="scientific">Anabaena cylindrica (strain ATCC 27899 / PCC 7122)</name>
    <dbReference type="NCBI Taxonomy" id="272123"/>
    <lineage>
        <taxon>Bacteria</taxon>
        <taxon>Bacillati</taxon>
        <taxon>Cyanobacteriota</taxon>
        <taxon>Cyanophyceae</taxon>
        <taxon>Nostocales</taxon>
        <taxon>Nostocaceae</taxon>
        <taxon>Anabaena</taxon>
    </lineage>
</organism>
<accession>K9ZEB5</accession>
<feature type="transmembrane region" description="Helical" evidence="1">
    <location>
        <begin position="37"/>
        <end position="59"/>
    </location>
</feature>
<dbReference type="PATRIC" id="fig|272123.3.peg.2232"/>
<dbReference type="SUPFAM" id="SSF55729">
    <property type="entry name" value="Acyl-CoA N-acyltransferases (Nat)"/>
    <property type="match status" value="1"/>
</dbReference>
<dbReference type="Proteomes" id="UP000010474">
    <property type="component" value="Chromosome"/>
</dbReference>
<dbReference type="KEGG" id="acy:Anacy_2051"/>
<protein>
    <submittedName>
        <fullName evidence="3">GCN5-related N-acetyltransferase</fullName>
    </submittedName>
</protein>
<sequence>MTRASFLPPDYTIRQARNIDLTAIYQIILLRFNDFKILIIFTLFMTTGIFLIFSAMCIIIGNCSISFQDFWITLVLIPLIVSGSVLIISFLQIASIFNRQDSSIILLIEHSNRLVAYAIQSNKGSYSLLISLYVKPDYRRLGLGSCLVQNLARRGVRPIYVFPTPESFRFYIRHGFTLFQKQNLPSELRRTSRCLGLI</sequence>
<dbReference type="Pfam" id="PF13508">
    <property type="entry name" value="Acetyltransf_7"/>
    <property type="match status" value="1"/>
</dbReference>
<keyword evidence="1" id="KW-1133">Transmembrane helix</keyword>
<proteinExistence type="predicted"/>
<gene>
    <name evidence="3" type="ordered locus">Anacy_2051</name>
</gene>
<keyword evidence="4" id="KW-1185">Reference proteome</keyword>
<dbReference type="Gene3D" id="3.40.630.30">
    <property type="match status" value="1"/>
</dbReference>
<dbReference type="eggNOG" id="COG1246">
    <property type="taxonomic scope" value="Bacteria"/>
</dbReference>
<feature type="domain" description="N-acetyltransferase" evidence="2">
    <location>
        <begin position="58"/>
        <end position="191"/>
    </location>
</feature>
<keyword evidence="1" id="KW-0472">Membrane</keyword>
<dbReference type="CDD" id="cd04301">
    <property type="entry name" value="NAT_SF"/>
    <property type="match status" value="1"/>
</dbReference>
<dbReference type="OrthoDB" id="509899at2"/>
<reference evidence="4" key="1">
    <citation type="journal article" date="2013" name="Proc. Natl. Acad. Sci. U.S.A.">
        <title>Improving the coverage of the cyanobacterial phylum using diversity-driven genome sequencing.</title>
        <authorList>
            <person name="Shih P.M."/>
            <person name="Wu D."/>
            <person name="Latifi A."/>
            <person name="Axen S.D."/>
            <person name="Fewer D.P."/>
            <person name="Talla E."/>
            <person name="Calteau A."/>
            <person name="Cai F."/>
            <person name="Tandeau de Marsac N."/>
            <person name="Rippka R."/>
            <person name="Herdman M."/>
            <person name="Sivonen K."/>
            <person name="Coursin T."/>
            <person name="Laurent T."/>
            <person name="Goodwin L."/>
            <person name="Nolan M."/>
            <person name="Davenport K.W."/>
            <person name="Han C.S."/>
            <person name="Rubin E.M."/>
            <person name="Eisen J.A."/>
            <person name="Woyke T."/>
            <person name="Gugger M."/>
            <person name="Kerfeld C.A."/>
        </authorList>
    </citation>
    <scope>NUCLEOTIDE SEQUENCE [LARGE SCALE GENOMIC DNA]</scope>
    <source>
        <strain evidence="4">ATCC 27899 / PCC 7122</strain>
    </source>
</reference>
<feature type="transmembrane region" description="Helical" evidence="1">
    <location>
        <begin position="71"/>
        <end position="97"/>
    </location>
</feature>
<evidence type="ECO:0000313" key="3">
    <source>
        <dbReference type="EMBL" id="AFZ57531.1"/>
    </source>
</evidence>
<dbReference type="STRING" id="272123.Anacy_2051"/>